<sequence length="373" mass="41564">MQYSRHTEFVQAPVFESTAGMETEPKVGSDAVGAPVLAYIASVDTGALSYSGCQYLNVVPKSITLYKIIRKNGLRPMQVGRHYLQSSASTRETVMGPGFCVVEVSVQEERMIKEKGVEHYIFKERAMGQGVKPSLARFAGIYMYVGDGTAMVPGEHVASWEYLGRQYFVHTSILPADGCCVSKSSHDLHPDASVEGAVYSFPTRGLLAKRELNKTESRCTCSLYCHEHEHAVMNMSSFCGITHTAAYPLDRFMPYYRGCESTNMNSGTPTAWENWMHCDRERVKSQSSLMEDNQYFSSKGIVTPTQITPLLSLSVTYPKVLPVLRTVPLCIWKSDELFDYGSVPNVAERLASIQVTYQADTGETHNKAKRIPR</sequence>
<dbReference type="AlphaFoldDB" id="R0JZ90"/>
<evidence type="ECO:0000313" key="1">
    <source>
        <dbReference type="EMBL" id="EOB02926.1"/>
    </source>
</evidence>
<proteinExistence type="predicted"/>
<reference evidence="2" key="1">
    <citation type="journal article" date="2013" name="Nat. Genet.">
        <title>The duck genome and transcriptome provide insight into an avian influenza virus reservoir species.</title>
        <authorList>
            <person name="Huang Y."/>
            <person name="Li Y."/>
            <person name="Burt D.W."/>
            <person name="Chen H."/>
            <person name="Zhang Y."/>
            <person name="Qian W."/>
            <person name="Kim H."/>
            <person name="Gan S."/>
            <person name="Zhao Y."/>
            <person name="Li J."/>
            <person name="Yi K."/>
            <person name="Feng H."/>
            <person name="Zhu P."/>
            <person name="Li B."/>
            <person name="Liu Q."/>
            <person name="Fairley S."/>
            <person name="Magor K.E."/>
            <person name="Du Z."/>
            <person name="Hu X."/>
            <person name="Goodman L."/>
            <person name="Tafer H."/>
            <person name="Vignal A."/>
            <person name="Lee T."/>
            <person name="Kim K.W."/>
            <person name="Sheng Z."/>
            <person name="An Y."/>
            <person name="Searle S."/>
            <person name="Herrero J."/>
            <person name="Groenen M.A."/>
            <person name="Crooijmans R.P."/>
            <person name="Faraut T."/>
            <person name="Cai Q."/>
            <person name="Webster R.G."/>
            <person name="Aldridge J.R."/>
            <person name="Warren W.C."/>
            <person name="Bartschat S."/>
            <person name="Kehr S."/>
            <person name="Marz M."/>
            <person name="Stadler P.F."/>
            <person name="Smith J."/>
            <person name="Kraus R.H."/>
            <person name="Zhao Y."/>
            <person name="Ren L."/>
            <person name="Fei J."/>
            <person name="Morisson M."/>
            <person name="Kaiser P."/>
            <person name="Griffin D.K."/>
            <person name="Rao M."/>
            <person name="Pitel F."/>
            <person name="Wang J."/>
            <person name="Li N."/>
        </authorList>
    </citation>
    <scope>NUCLEOTIDE SEQUENCE [LARGE SCALE GENOMIC DNA]</scope>
</reference>
<evidence type="ECO:0000313" key="2">
    <source>
        <dbReference type="Proteomes" id="UP000296049"/>
    </source>
</evidence>
<protein>
    <submittedName>
        <fullName evidence="1">Uncharacterized protein</fullName>
    </submittedName>
</protein>
<keyword evidence="2" id="KW-1185">Reference proteome</keyword>
<organism evidence="1 2">
    <name type="scientific">Anas platyrhynchos</name>
    <name type="common">Mallard</name>
    <name type="synonym">Anas boschas</name>
    <dbReference type="NCBI Taxonomy" id="8839"/>
    <lineage>
        <taxon>Eukaryota</taxon>
        <taxon>Metazoa</taxon>
        <taxon>Chordata</taxon>
        <taxon>Craniata</taxon>
        <taxon>Vertebrata</taxon>
        <taxon>Euteleostomi</taxon>
        <taxon>Archelosauria</taxon>
        <taxon>Archosauria</taxon>
        <taxon>Dinosauria</taxon>
        <taxon>Saurischia</taxon>
        <taxon>Theropoda</taxon>
        <taxon>Coelurosauria</taxon>
        <taxon>Aves</taxon>
        <taxon>Neognathae</taxon>
        <taxon>Galloanserae</taxon>
        <taxon>Anseriformes</taxon>
        <taxon>Anatidae</taxon>
        <taxon>Anatinae</taxon>
        <taxon>Anas</taxon>
    </lineage>
</organism>
<dbReference type="EMBL" id="KB742912">
    <property type="protein sequence ID" value="EOB02926.1"/>
    <property type="molecule type" value="Genomic_DNA"/>
</dbReference>
<accession>R0JZ90</accession>
<dbReference type="Proteomes" id="UP000296049">
    <property type="component" value="Unassembled WGS sequence"/>
</dbReference>
<name>R0JZ90_ANAPL</name>
<gene>
    <name evidence="1" type="ORF">Anapl_08677</name>
</gene>